<dbReference type="Proteomes" id="UP000182334">
    <property type="component" value="Chromosome III"/>
</dbReference>
<evidence type="ECO:0000313" key="1">
    <source>
        <dbReference type="EMBL" id="SGZ51407.1"/>
    </source>
</evidence>
<reference evidence="1 2" key="1">
    <citation type="submission" date="2016-10" db="EMBL/GenBank/DDBJ databases">
        <authorList>
            <person name="de Groot N.N."/>
        </authorList>
    </citation>
    <scope>NUCLEOTIDE SEQUENCE [LARGE SCALE GENOMIC DNA]</scope>
    <source>
        <strain evidence="1 2">CBS 141442</strain>
    </source>
</reference>
<evidence type="ECO:0000313" key="2">
    <source>
        <dbReference type="Proteomes" id="UP000182334"/>
    </source>
</evidence>
<dbReference type="OrthoDB" id="4081634at2759"/>
<dbReference type="EMBL" id="LT635758">
    <property type="protein sequence ID" value="SGZ51407.1"/>
    <property type="molecule type" value="Genomic_DNA"/>
</dbReference>
<protein>
    <submittedName>
        <fullName evidence="1">CIC11C00000002843</fullName>
    </submittedName>
</protein>
<organism evidence="1 2">
    <name type="scientific">Sungouiella intermedia</name>
    <dbReference type="NCBI Taxonomy" id="45354"/>
    <lineage>
        <taxon>Eukaryota</taxon>
        <taxon>Fungi</taxon>
        <taxon>Dikarya</taxon>
        <taxon>Ascomycota</taxon>
        <taxon>Saccharomycotina</taxon>
        <taxon>Pichiomycetes</taxon>
        <taxon>Metschnikowiaceae</taxon>
        <taxon>Sungouiella</taxon>
    </lineage>
</organism>
<sequence length="122" mass="14024">MSSQNLVTDPHAYTSKDLLLLTQLLHGESLIQPEEVVNADLSDIGKQWFEHKSTQLSRGIKEFPLSKAPSGPQVLKLYENMLEENEKCSTTTDLANNYYFKRVAELETRLSQDKDRFKHLLE</sequence>
<dbReference type="AlphaFoldDB" id="A0A1L0BIR0"/>
<name>A0A1L0BIR0_9ASCO</name>
<proteinExistence type="predicted"/>
<gene>
    <name evidence="1" type="ORF">SAMEA4029010_CIC11G00000002843</name>
</gene>
<keyword evidence="2" id="KW-1185">Reference proteome</keyword>
<accession>A0A1L0BIR0</accession>